<evidence type="ECO:0000259" key="1">
    <source>
        <dbReference type="PROSITE" id="PS50943"/>
    </source>
</evidence>
<dbReference type="Proteomes" id="UP000028511">
    <property type="component" value="Unassembled WGS sequence"/>
</dbReference>
<comment type="caution">
    <text evidence="2">The sequence shown here is derived from an EMBL/GenBank/DDBJ whole genome shotgun (WGS) entry which is preliminary data.</text>
</comment>
<dbReference type="PROSITE" id="PS50943">
    <property type="entry name" value="HTH_CROC1"/>
    <property type="match status" value="1"/>
</dbReference>
<protein>
    <recommendedName>
        <fullName evidence="1">HTH cro/C1-type domain-containing protein</fullName>
    </recommendedName>
</protein>
<dbReference type="SUPFAM" id="SSF47413">
    <property type="entry name" value="lambda repressor-like DNA-binding domains"/>
    <property type="match status" value="1"/>
</dbReference>
<dbReference type="GO" id="GO:0003677">
    <property type="term" value="F:DNA binding"/>
    <property type="evidence" value="ECO:0007669"/>
    <property type="project" value="InterPro"/>
</dbReference>
<accession>A0A077N9V7</accession>
<name>A0A077N9V7_XENBV</name>
<dbReference type="RefSeq" id="WP_038212589.1">
    <property type="nucleotide sequence ID" value="NZ_CAWLWN010000015.1"/>
</dbReference>
<organism evidence="2">
    <name type="scientific">Xenorhabdus bovienii str. puntauvense</name>
    <dbReference type="NCBI Taxonomy" id="1398201"/>
    <lineage>
        <taxon>Bacteria</taxon>
        <taxon>Pseudomonadati</taxon>
        <taxon>Pseudomonadota</taxon>
        <taxon>Gammaproteobacteria</taxon>
        <taxon>Enterobacterales</taxon>
        <taxon>Morganellaceae</taxon>
        <taxon>Xenorhabdus</taxon>
    </lineage>
</organism>
<feature type="domain" description="HTH cro/C1-type" evidence="1">
    <location>
        <begin position="17"/>
        <end position="64"/>
    </location>
</feature>
<dbReference type="EMBL" id="CBSW010000068">
    <property type="protein sequence ID" value="CDG95794.1"/>
    <property type="molecule type" value="Genomic_DNA"/>
</dbReference>
<dbReference type="AlphaFoldDB" id="A0A077N9V7"/>
<dbReference type="Gene3D" id="1.10.260.40">
    <property type="entry name" value="lambda repressor-like DNA-binding domains"/>
    <property type="match status" value="1"/>
</dbReference>
<dbReference type="InterPro" id="IPR001387">
    <property type="entry name" value="Cro/C1-type_HTH"/>
</dbReference>
<proteinExistence type="predicted"/>
<sequence>MNELSPSEMIKLLSISGYSQIQIEQATGISQSTISRISSGKHPDPRLSTVRAIEKFYNENVKDKA</sequence>
<reference evidence="2" key="1">
    <citation type="submission" date="2013-07" db="EMBL/GenBank/DDBJ databases">
        <title>Sub-species coevolution in mutualistic symbiosis.</title>
        <authorList>
            <person name="Murfin K."/>
            <person name="Klassen J."/>
            <person name="Lee M."/>
            <person name="Forst S."/>
            <person name="Stock P."/>
            <person name="Goodrich-Blair H."/>
        </authorList>
    </citation>
    <scope>NUCLEOTIDE SEQUENCE [LARGE SCALE GENOMIC DNA]</scope>
    <source>
        <strain evidence="2">Puntauvense</strain>
    </source>
</reference>
<dbReference type="HOGENOM" id="CLU_206064_0_0_6"/>
<evidence type="ECO:0000313" key="2">
    <source>
        <dbReference type="EMBL" id="CDG95794.1"/>
    </source>
</evidence>
<dbReference type="InterPro" id="IPR010982">
    <property type="entry name" value="Lambda_DNA-bd_dom_sf"/>
</dbReference>
<dbReference type="SMART" id="SM00530">
    <property type="entry name" value="HTH_XRE"/>
    <property type="match status" value="1"/>
</dbReference>
<dbReference type="Pfam" id="PF01381">
    <property type="entry name" value="HTH_3"/>
    <property type="match status" value="1"/>
</dbReference>
<gene>
    <name evidence="2" type="ORF">XBP1_160004</name>
</gene>
<dbReference type="CDD" id="cd00093">
    <property type="entry name" value="HTH_XRE"/>
    <property type="match status" value="1"/>
</dbReference>